<sequence>MGSAKSVPATPVRPPPVNKHLAHVSDPRSPSAGILRTPIQVESSPQRSPPAPVEAGETAGADQPRAADPRSPTPGISRTPMKTGAVEPTVLLGKQLGAELEAEAPEFSSTPKRAASSASGVAPEGPSPLAPGLGSGAESPPAPPLHRLSPAEGDGPPAPAGPAQASDKLPRGPETPRCAGTRRAGGWVYLWVHPDGLRDPPLALFLTQVPGAPSGKPPPKPWVAPPSPSSTTTTLPAPCPPAKASVPRARARTRASVPSGWGRGPGGPSTAQRRWRPRARRRAAAGSADWTRRTGSTAPSSITRRAGPSFPPLLSRRPLGGLLMGRPKVDGAGTESRDA</sequence>
<evidence type="ECO:0000313" key="2">
    <source>
        <dbReference type="Ensembl" id="ENSOANP00000042231.1"/>
    </source>
</evidence>
<reference evidence="2" key="2">
    <citation type="submission" date="2025-09" db="UniProtKB">
        <authorList>
            <consortium name="Ensembl"/>
        </authorList>
    </citation>
    <scope>IDENTIFICATION</scope>
    <source>
        <strain evidence="2">Glennie</strain>
    </source>
</reference>
<protein>
    <submittedName>
        <fullName evidence="2">Cell division cycle associated 3</fullName>
    </submittedName>
</protein>
<gene>
    <name evidence="2" type="primary">CDCA3</name>
</gene>
<dbReference type="PANTHER" id="PTHR34756:SF1">
    <property type="entry name" value="CELL DIVISION CYCLE-ASSOCIATED PROTEIN 3"/>
    <property type="match status" value="1"/>
</dbReference>
<dbReference type="FunCoup" id="A0A6I8NNA2">
    <property type="interactions" value="666"/>
</dbReference>
<dbReference type="Bgee" id="ENSOANG00000042014">
    <property type="expression patterns" value="Expressed in fibroblast and 7 other cell types or tissues"/>
</dbReference>
<dbReference type="Ensembl" id="ENSOANT00000071733.1">
    <property type="protein sequence ID" value="ENSOANP00000042231.1"/>
    <property type="gene ID" value="ENSOANG00000042014.1"/>
</dbReference>
<evidence type="ECO:0000256" key="1">
    <source>
        <dbReference type="SAM" id="MobiDB-lite"/>
    </source>
</evidence>
<organism evidence="2 3">
    <name type="scientific">Ornithorhynchus anatinus</name>
    <name type="common">Duckbill platypus</name>
    <dbReference type="NCBI Taxonomy" id="9258"/>
    <lineage>
        <taxon>Eukaryota</taxon>
        <taxon>Metazoa</taxon>
        <taxon>Chordata</taxon>
        <taxon>Craniata</taxon>
        <taxon>Vertebrata</taxon>
        <taxon>Euteleostomi</taxon>
        <taxon>Mammalia</taxon>
        <taxon>Monotremata</taxon>
        <taxon>Ornithorhynchidae</taxon>
        <taxon>Ornithorhynchus</taxon>
    </lineage>
</organism>
<feature type="compositionally biased region" description="Low complexity" evidence="1">
    <location>
        <begin position="312"/>
        <end position="326"/>
    </location>
</feature>
<reference evidence="2" key="1">
    <citation type="submission" date="2025-08" db="UniProtKB">
        <authorList>
            <consortium name="Ensembl"/>
        </authorList>
    </citation>
    <scope>IDENTIFICATION</scope>
    <source>
        <strain evidence="2">Glennie</strain>
    </source>
</reference>
<name>A0A6I8NNA2_ORNAN</name>
<feature type="compositionally biased region" description="Polar residues" evidence="1">
    <location>
        <begin position="293"/>
        <end position="303"/>
    </location>
</feature>
<dbReference type="GeneTree" id="ENSGT00940000168539"/>
<keyword evidence="3" id="KW-1185">Reference proteome</keyword>
<evidence type="ECO:0000313" key="3">
    <source>
        <dbReference type="Proteomes" id="UP000002279"/>
    </source>
</evidence>
<feature type="compositionally biased region" description="Pro residues" evidence="1">
    <location>
        <begin position="215"/>
        <end position="228"/>
    </location>
</feature>
<dbReference type="PANTHER" id="PTHR34756">
    <property type="entry name" value="CELL DIVISION CYCLE-ASSOCIATED PROTEIN 3"/>
    <property type="match status" value="1"/>
</dbReference>
<feature type="compositionally biased region" description="Basic residues" evidence="1">
    <location>
        <begin position="273"/>
        <end position="283"/>
    </location>
</feature>
<feature type="region of interest" description="Disordered" evidence="1">
    <location>
        <begin position="206"/>
        <end position="339"/>
    </location>
</feature>
<dbReference type="Proteomes" id="UP000002279">
    <property type="component" value="Unplaced"/>
</dbReference>
<dbReference type="AlphaFoldDB" id="A0A6I8NNA2"/>
<proteinExistence type="predicted"/>
<dbReference type="InterPro" id="IPR038832">
    <property type="entry name" value="CDCA3"/>
</dbReference>
<feature type="compositionally biased region" description="Low complexity" evidence="1">
    <location>
        <begin position="150"/>
        <end position="165"/>
    </location>
</feature>
<feature type="region of interest" description="Disordered" evidence="1">
    <location>
        <begin position="1"/>
        <end position="182"/>
    </location>
</feature>
<accession>A0A6I8NNA2</accession>
<dbReference type="InParanoid" id="A0A6I8NNA2"/>
<feature type="compositionally biased region" description="Polar residues" evidence="1">
    <location>
        <begin position="107"/>
        <end position="119"/>
    </location>
</feature>